<proteinExistence type="predicted"/>
<evidence type="ECO:0000256" key="17">
    <source>
        <dbReference type="ARBA" id="ARBA00059507"/>
    </source>
</evidence>
<evidence type="ECO:0000256" key="14">
    <source>
        <dbReference type="ARBA" id="ARBA00022833"/>
    </source>
</evidence>
<keyword evidence="27" id="KW-1185">Reference proteome</keyword>
<dbReference type="GO" id="GO:0008270">
    <property type="term" value="F:zinc ion binding"/>
    <property type="evidence" value="ECO:0007669"/>
    <property type="project" value="UniProtKB-KW"/>
</dbReference>
<evidence type="ECO:0000256" key="6">
    <source>
        <dbReference type="ARBA" id="ARBA00022481"/>
    </source>
</evidence>
<evidence type="ECO:0000256" key="9">
    <source>
        <dbReference type="ARBA" id="ARBA00022553"/>
    </source>
</evidence>
<dbReference type="GO" id="GO:0061630">
    <property type="term" value="F:ubiquitin protein ligase activity"/>
    <property type="evidence" value="ECO:0007669"/>
    <property type="project" value="UniProtKB-EC"/>
</dbReference>
<keyword evidence="6" id="KW-0488">Methylation</keyword>
<comment type="pathway">
    <text evidence="4">Protein modification; protein ubiquitination.</text>
</comment>
<name>A0AAW0HBH6_MYOGA</name>
<evidence type="ECO:0000259" key="25">
    <source>
        <dbReference type="PROSITE" id="PS50089"/>
    </source>
</evidence>
<dbReference type="EC" id="2.3.2.27" evidence="5"/>
<keyword evidence="10" id="KW-0808">Transferase</keyword>
<dbReference type="AlphaFoldDB" id="A0AAW0HBH6"/>
<dbReference type="GO" id="GO:0005634">
    <property type="term" value="C:nucleus"/>
    <property type="evidence" value="ECO:0007669"/>
    <property type="project" value="UniProtKB-SubCell"/>
</dbReference>
<comment type="catalytic activity">
    <reaction evidence="1">
        <text>S-ubiquitinyl-[E2 ubiquitin-conjugating enzyme]-L-cysteine + [acceptor protein]-L-lysine = [E2 ubiquitin-conjugating enzyme]-L-cysteine + N(6)-ubiquitinyl-[acceptor protein]-L-lysine.</text>
        <dbReference type="EC" id="2.3.2.27"/>
    </reaction>
</comment>
<protein>
    <recommendedName>
        <fullName evidence="19">E3 ubiquitin-protein ligase RNF187</fullName>
        <ecNumber evidence="5">2.3.2.27</ecNumber>
    </recommendedName>
    <alternativeName>
        <fullName evidence="20">RING domain AP1 coactivator 1</fullName>
    </alternativeName>
    <alternativeName>
        <fullName evidence="22">RING finger protein 187</fullName>
    </alternativeName>
    <alternativeName>
        <fullName evidence="21">RING-type E3 ubiquitin transferase RNF187</fullName>
    </alternativeName>
</protein>
<comment type="caution">
    <text evidence="26">The sequence shown here is derived from an EMBL/GenBank/DDBJ whole genome shotgun (WGS) entry which is preliminary data.</text>
</comment>
<evidence type="ECO:0000256" key="3">
    <source>
        <dbReference type="ARBA" id="ARBA00004496"/>
    </source>
</evidence>
<dbReference type="PROSITE" id="PS50089">
    <property type="entry name" value="ZF_RING_2"/>
    <property type="match status" value="1"/>
</dbReference>
<comment type="subunit">
    <text evidence="18">Homodimer. Interacts with JUN, independently of JUN phosphorylation. Interacts (via C-terminus) with TRIM7.</text>
</comment>
<evidence type="ECO:0000256" key="18">
    <source>
        <dbReference type="ARBA" id="ARBA00065588"/>
    </source>
</evidence>
<dbReference type="Gene3D" id="3.30.40.10">
    <property type="entry name" value="Zinc/RING finger domain, C3HC4 (zinc finger)"/>
    <property type="match status" value="1"/>
</dbReference>
<evidence type="ECO:0000256" key="4">
    <source>
        <dbReference type="ARBA" id="ARBA00004906"/>
    </source>
</evidence>
<dbReference type="CDD" id="cd16601">
    <property type="entry name" value="RING-HC_TRIM39_C-IV"/>
    <property type="match status" value="1"/>
</dbReference>
<reference evidence="26 27" key="1">
    <citation type="journal article" date="2023" name="bioRxiv">
        <title>Conserved and derived expression patterns and positive selection on dental genes reveal complex evolutionary context of ever-growing rodent molars.</title>
        <authorList>
            <person name="Calamari Z.T."/>
            <person name="Song A."/>
            <person name="Cohen E."/>
            <person name="Akter M."/>
            <person name="Roy R.D."/>
            <person name="Hallikas O."/>
            <person name="Christensen M.M."/>
            <person name="Li P."/>
            <person name="Marangoni P."/>
            <person name="Jernvall J."/>
            <person name="Klein O.D."/>
        </authorList>
    </citation>
    <scope>NUCLEOTIDE SEQUENCE [LARGE SCALE GENOMIC DNA]</scope>
    <source>
        <strain evidence="26">V071</strain>
    </source>
</reference>
<sequence length="289" mass="31936">MGDYWDPKGETLALPAGPAEAVCALCQRAPREPVRADCGHRFCRACVVRFWAEEDGPFPCPECADDCWQRAVEPGRPPLSRRLLALEEAAAAPARDGPASEAALQLLCRADGDPLCSACRMAAGPEPPEWEPRWRKALRGKVREATPHTAHLCAVLTWISLSQENKGSVEIMRKDLNDARDLHGQAESAAAVWKAIAVGVGQGGLLTLLPLTLQGHVMDRRKKALTDYKKLRAFFVEEEEHFLQEAEKDEGTSEDEEQADPADRFRSLLQAVSELEKKHRNLGLSMLLQ</sequence>
<keyword evidence="14" id="KW-0862">Zinc</keyword>
<dbReference type="InterPro" id="IPR050143">
    <property type="entry name" value="TRIM/RBCC"/>
</dbReference>
<dbReference type="SUPFAM" id="SSF57850">
    <property type="entry name" value="RING/U-box"/>
    <property type="match status" value="1"/>
</dbReference>
<dbReference type="InterPro" id="IPR013083">
    <property type="entry name" value="Znf_RING/FYVE/PHD"/>
</dbReference>
<evidence type="ECO:0000256" key="8">
    <source>
        <dbReference type="ARBA" id="ARBA00022499"/>
    </source>
</evidence>
<dbReference type="EMBL" id="JBBHLL010000670">
    <property type="protein sequence ID" value="KAK7798728.1"/>
    <property type="molecule type" value="Genomic_DNA"/>
</dbReference>
<evidence type="ECO:0000313" key="27">
    <source>
        <dbReference type="Proteomes" id="UP001488838"/>
    </source>
</evidence>
<dbReference type="Proteomes" id="UP001488838">
    <property type="component" value="Unassembled WGS sequence"/>
</dbReference>
<dbReference type="FunFam" id="3.30.40.10:FF:000935">
    <property type="entry name" value="E3 ubiquitin-protein ligase RNF187"/>
    <property type="match status" value="1"/>
</dbReference>
<keyword evidence="9" id="KW-0597">Phosphoprotein</keyword>
<dbReference type="GO" id="GO:0005737">
    <property type="term" value="C:cytoplasm"/>
    <property type="evidence" value="ECO:0007669"/>
    <property type="project" value="UniProtKB-SubCell"/>
</dbReference>
<evidence type="ECO:0000256" key="2">
    <source>
        <dbReference type="ARBA" id="ARBA00004123"/>
    </source>
</evidence>
<evidence type="ECO:0000256" key="5">
    <source>
        <dbReference type="ARBA" id="ARBA00012483"/>
    </source>
</evidence>
<evidence type="ECO:0000256" key="11">
    <source>
        <dbReference type="ARBA" id="ARBA00022723"/>
    </source>
</evidence>
<keyword evidence="15" id="KW-0832">Ubl conjugation</keyword>
<keyword evidence="13" id="KW-0833">Ubl conjugation pathway</keyword>
<comment type="function">
    <text evidence="17">E3 ubiquitin-protein ligase that acts as a coactivator of JUN-mediated gene activation in response to growth factor signaling via the MAP3K1 pathway, independently from MAPK8.</text>
</comment>
<evidence type="ECO:0000256" key="22">
    <source>
        <dbReference type="ARBA" id="ARBA00080504"/>
    </source>
</evidence>
<evidence type="ECO:0000256" key="21">
    <source>
        <dbReference type="ARBA" id="ARBA00079824"/>
    </source>
</evidence>
<evidence type="ECO:0000256" key="7">
    <source>
        <dbReference type="ARBA" id="ARBA00022490"/>
    </source>
</evidence>
<dbReference type="InterPro" id="IPR001841">
    <property type="entry name" value="Znf_RING"/>
</dbReference>
<evidence type="ECO:0000256" key="10">
    <source>
        <dbReference type="ARBA" id="ARBA00022679"/>
    </source>
</evidence>
<comment type="subcellular location">
    <subcellularLocation>
        <location evidence="3">Cytoplasm</location>
    </subcellularLocation>
    <subcellularLocation>
        <location evidence="2">Nucleus</location>
    </subcellularLocation>
</comment>
<evidence type="ECO:0000256" key="20">
    <source>
        <dbReference type="ARBA" id="ARBA00077384"/>
    </source>
</evidence>
<evidence type="ECO:0000256" key="1">
    <source>
        <dbReference type="ARBA" id="ARBA00000900"/>
    </source>
</evidence>
<keyword evidence="11" id="KW-0479">Metal-binding</keyword>
<feature type="domain" description="RING-type" evidence="25">
    <location>
        <begin position="23"/>
        <end position="63"/>
    </location>
</feature>
<keyword evidence="12 23" id="KW-0863">Zinc-finger</keyword>
<dbReference type="PROSITE" id="PS00518">
    <property type="entry name" value="ZF_RING_1"/>
    <property type="match status" value="1"/>
</dbReference>
<dbReference type="SMART" id="SM00184">
    <property type="entry name" value="RING"/>
    <property type="match status" value="1"/>
</dbReference>
<gene>
    <name evidence="26" type="ORF">U0070_000245</name>
</gene>
<evidence type="ECO:0000313" key="26">
    <source>
        <dbReference type="EMBL" id="KAK7798728.1"/>
    </source>
</evidence>
<feature type="non-terminal residue" evidence="26">
    <location>
        <position position="289"/>
    </location>
</feature>
<dbReference type="InterPro" id="IPR017907">
    <property type="entry name" value="Znf_RING_CS"/>
</dbReference>
<evidence type="ECO:0000256" key="16">
    <source>
        <dbReference type="ARBA" id="ARBA00023242"/>
    </source>
</evidence>
<evidence type="ECO:0000256" key="24">
    <source>
        <dbReference type="SAM" id="MobiDB-lite"/>
    </source>
</evidence>
<feature type="region of interest" description="Disordered" evidence="24">
    <location>
        <begin position="244"/>
        <end position="263"/>
    </location>
</feature>
<accession>A0AAW0HBH6</accession>
<dbReference type="Pfam" id="PF15227">
    <property type="entry name" value="zf-C3HC4_4"/>
    <property type="match status" value="1"/>
</dbReference>
<evidence type="ECO:0000256" key="13">
    <source>
        <dbReference type="ARBA" id="ARBA00022786"/>
    </source>
</evidence>
<evidence type="ECO:0000256" key="15">
    <source>
        <dbReference type="ARBA" id="ARBA00022843"/>
    </source>
</evidence>
<keyword evidence="16" id="KW-0539">Nucleus</keyword>
<evidence type="ECO:0000256" key="12">
    <source>
        <dbReference type="ARBA" id="ARBA00022771"/>
    </source>
</evidence>
<evidence type="ECO:0000256" key="19">
    <source>
        <dbReference type="ARBA" id="ARBA00067425"/>
    </source>
</evidence>
<dbReference type="PANTHER" id="PTHR24103">
    <property type="entry name" value="E3 UBIQUITIN-PROTEIN LIGASE TRIM"/>
    <property type="match status" value="1"/>
</dbReference>
<organism evidence="26 27">
    <name type="scientific">Myodes glareolus</name>
    <name type="common">Bank vole</name>
    <name type="synonym">Clethrionomys glareolus</name>
    <dbReference type="NCBI Taxonomy" id="447135"/>
    <lineage>
        <taxon>Eukaryota</taxon>
        <taxon>Metazoa</taxon>
        <taxon>Chordata</taxon>
        <taxon>Craniata</taxon>
        <taxon>Vertebrata</taxon>
        <taxon>Euteleostomi</taxon>
        <taxon>Mammalia</taxon>
        <taxon>Eutheria</taxon>
        <taxon>Euarchontoglires</taxon>
        <taxon>Glires</taxon>
        <taxon>Rodentia</taxon>
        <taxon>Myomorpha</taxon>
        <taxon>Muroidea</taxon>
        <taxon>Cricetidae</taxon>
        <taxon>Arvicolinae</taxon>
        <taxon>Myodes</taxon>
    </lineage>
</organism>
<keyword evidence="8" id="KW-1017">Isopeptide bond</keyword>
<evidence type="ECO:0000256" key="23">
    <source>
        <dbReference type="PROSITE-ProRule" id="PRU00175"/>
    </source>
</evidence>
<keyword evidence="7" id="KW-0963">Cytoplasm</keyword>